<gene>
    <name evidence="1" type="ORF">IFM12276_30060</name>
</gene>
<sequence>MRSRIAQRETKGRDLMRVMVGILAAASLLLAGCGDSEEGPRSQGVSGNGQSLASVSDEELCAMVSFATIEKAFGQPFPLRAPSVNTLDLPDAITCSYHPEAFANATGSALLELPSVEVAAGAPRLIRPLRHWRPT</sequence>
<organism evidence="1 2">
    <name type="scientific">Nocardia sputorum</name>
    <dbReference type="NCBI Taxonomy" id="2984338"/>
    <lineage>
        <taxon>Bacteria</taxon>
        <taxon>Bacillati</taxon>
        <taxon>Actinomycetota</taxon>
        <taxon>Actinomycetes</taxon>
        <taxon>Mycobacteriales</taxon>
        <taxon>Nocardiaceae</taxon>
        <taxon>Nocardia</taxon>
    </lineage>
</organism>
<evidence type="ECO:0008006" key="3">
    <source>
        <dbReference type="Google" id="ProtNLM"/>
    </source>
</evidence>
<dbReference type="Proteomes" id="UP001317870">
    <property type="component" value="Chromosome"/>
</dbReference>
<evidence type="ECO:0000313" key="1">
    <source>
        <dbReference type="EMBL" id="BDT99977.1"/>
    </source>
</evidence>
<reference evidence="1 2" key="1">
    <citation type="submission" date="2022-11" db="EMBL/GenBank/DDBJ databases">
        <title>Genome Sequencing of Nocardia sp. ON39_IFM12276 and assembly.</title>
        <authorList>
            <person name="Shimojima M."/>
            <person name="Toyokawa M."/>
            <person name="Uesaka K."/>
        </authorList>
    </citation>
    <scope>NUCLEOTIDE SEQUENCE [LARGE SCALE GENOMIC DNA]</scope>
    <source>
        <strain evidence="1 2">IFM 12276</strain>
    </source>
</reference>
<dbReference type="RefSeq" id="WP_281880211.1">
    <property type="nucleotide sequence ID" value="NZ_AP026978.1"/>
</dbReference>
<keyword evidence="2" id="KW-1185">Reference proteome</keyword>
<protein>
    <recommendedName>
        <fullName evidence="3">DUF3558 domain-containing protein</fullName>
    </recommendedName>
</protein>
<evidence type="ECO:0000313" key="2">
    <source>
        <dbReference type="Proteomes" id="UP001317870"/>
    </source>
</evidence>
<dbReference type="PROSITE" id="PS51257">
    <property type="entry name" value="PROKAR_LIPOPROTEIN"/>
    <property type="match status" value="1"/>
</dbReference>
<accession>A0ABM8CY59</accession>
<name>A0ABM8CY59_9NOCA</name>
<proteinExistence type="predicted"/>
<dbReference type="EMBL" id="AP026978">
    <property type="protein sequence ID" value="BDT99977.1"/>
    <property type="molecule type" value="Genomic_DNA"/>
</dbReference>